<reference evidence="1 2" key="1">
    <citation type="submission" date="2024-01" db="EMBL/GenBank/DDBJ databases">
        <title>The genomes of 5 underutilized Papilionoideae crops provide insights into root nodulation and disease resistanc.</title>
        <authorList>
            <person name="Jiang F."/>
        </authorList>
    </citation>
    <scope>NUCLEOTIDE SEQUENCE [LARGE SCALE GENOMIC DNA]</scope>
    <source>
        <strain evidence="1">JINMINGXINNONG_FW02</strain>
        <tissue evidence="1">Leaves</tissue>
    </source>
</reference>
<sequence>MILRSLVMLSYVFVRTRTLIEAFKVHGLSDYKILVTSRFNVEGFEAACRMEPLCLEDSLLSARGSRVPFLFQSDEDAGFGSDALVEKFKFQMSNYKISMTSRLLFRDVAPDAYDHSTVTTTLNTSNFFFSLLLWGGRAEVMHMMDQF</sequence>
<protein>
    <submittedName>
        <fullName evidence="1">Uncharacterized protein</fullName>
    </submittedName>
</protein>
<accession>A0AAN9M299</accession>
<evidence type="ECO:0000313" key="2">
    <source>
        <dbReference type="Proteomes" id="UP001374584"/>
    </source>
</evidence>
<organism evidence="1 2">
    <name type="scientific">Phaseolus coccineus</name>
    <name type="common">Scarlet runner bean</name>
    <name type="synonym">Phaseolus multiflorus</name>
    <dbReference type="NCBI Taxonomy" id="3886"/>
    <lineage>
        <taxon>Eukaryota</taxon>
        <taxon>Viridiplantae</taxon>
        <taxon>Streptophyta</taxon>
        <taxon>Embryophyta</taxon>
        <taxon>Tracheophyta</taxon>
        <taxon>Spermatophyta</taxon>
        <taxon>Magnoliopsida</taxon>
        <taxon>eudicotyledons</taxon>
        <taxon>Gunneridae</taxon>
        <taxon>Pentapetalae</taxon>
        <taxon>rosids</taxon>
        <taxon>fabids</taxon>
        <taxon>Fabales</taxon>
        <taxon>Fabaceae</taxon>
        <taxon>Papilionoideae</taxon>
        <taxon>50 kb inversion clade</taxon>
        <taxon>NPAAA clade</taxon>
        <taxon>indigoferoid/millettioid clade</taxon>
        <taxon>Phaseoleae</taxon>
        <taxon>Phaseolus</taxon>
    </lineage>
</organism>
<dbReference type="AlphaFoldDB" id="A0AAN9M299"/>
<dbReference type="EMBL" id="JAYMYR010000008">
    <property type="protein sequence ID" value="KAK7346516.1"/>
    <property type="molecule type" value="Genomic_DNA"/>
</dbReference>
<gene>
    <name evidence="1" type="ORF">VNO80_21037</name>
</gene>
<keyword evidence="2" id="KW-1185">Reference proteome</keyword>
<evidence type="ECO:0000313" key="1">
    <source>
        <dbReference type="EMBL" id="KAK7346516.1"/>
    </source>
</evidence>
<comment type="caution">
    <text evidence="1">The sequence shown here is derived from an EMBL/GenBank/DDBJ whole genome shotgun (WGS) entry which is preliminary data.</text>
</comment>
<proteinExistence type="predicted"/>
<dbReference type="Proteomes" id="UP001374584">
    <property type="component" value="Unassembled WGS sequence"/>
</dbReference>
<name>A0AAN9M299_PHACN</name>